<dbReference type="Pfam" id="PF21902">
    <property type="entry name" value="PTM1-like_N"/>
    <property type="match status" value="1"/>
</dbReference>
<dbReference type="PANTHER" id="PTHR21229">
    <property type="entry name" value="LUNG SEVEN TRANSMEMBRANE RECEPTOR"/>
    <property type="match status" value="1"/>
</dbReference>
<evidence type="ECO:0000259" key="11">
    <source>
        <dbReference type="Pfam" id="PF21902"/>
    </source>
</evidence>
<organism evidence="12 13">
    <name type="scientific">Tilletiopsis washingtonensis</name>
    <dbReference type="NCBI Taxonomy" id="58919"/>
    <lineage>
        <taxon>Eukaryota</taxon>
        <taxon>Fungi</taxon>
        <taxon>Dikarya</taxon>
        <taxon>Basidiomycota</taxon>
        <taxon>Ustilaginomycotina</taxon>
        <taxon>Exobasidiomycetes</taxon>
        <taxon>Entylomatales</taxon>
        <taxon>Entylomatales incertae sedis</taxon>
        <taxon>Tilletiopsis</taxon>
    </lineage>
</organism>
<gene>
    <name evidence="12" type="ORF">FA09DRAFT_313634</name>
</gene>
<comment type="similarity">
    <text evidence="2">Belongs to the LU7TM family.</text>
</comment>
<dbReference type="InterPro" id="IPR009637">
    <property type="entry name" value="GPR107/GPR108-like"/>
</dbReference>
<feature type="chain" id="PRO_5016382715" description="PTM1-member of the major facilitator superfamily" evidence="9">
    <location>
        <begin position="20"/>
        <end position="576"/>
    </location>
</feature>
<evidence type="ECO:0000256" key="6">
    <source>
        <dbReference type="ARBA" id="ARBA00023136"/>
    </source>
</evidence>
<feature type="transmembrane region" description="Helical" evidence="8">
    <location>
        <begin position="379"/>
        <end position="402"/>
    </location>
</feature>
<comment type="subcellular location">
    <subcellularLocation>
        <location evidence="1">Membrane</location>
        <topology evidence="1">Multi-pass membrane protein</topology>
    </subcellularLocation>
</comment>
<evidence type="ECO:0000256" key="8">
    <source>
        <dbReference type="SAM" id="Phobius"/>
    </source>
</evidence>
<keyword evidence="3 8" id="KW-0812">Transmembrane</keyword>
<evidence type="ECO:0000256" key="9">
    <source>
        <dbReference type="SAM" id="SignalP"/>
    </source>
</evidence>
<dbReference type="PANTHER" id="PTHR21229:SF1">
    <property type="entry name" value="GH17801P"/>
    <property type="match status" value="1"/>
</dbReference>
<feature type="transmembrane region" description="Helical" evidence="8">
    <location>
        <begin position="307"/>
        <end position="328"/>
    </location>
</feature>
<keyword evidence="6 8" id="KW-0472">Membrane</keyword>
<name>A0A316YYV8_9BASI</name>
<feature type="transmembrane region" description="Helical" evidence="8">
    <location>
        <begin position="277"/>
        <end position="295"/>
    </location>
</feature>
<evidence type="ECO:0008006" key="14">
    <source>
        <dbReference type="Google" id="ProtNLM"/>
    </source>
</evidence>
<dbReference type="RefSeq" id="XP_025594728.1">
    <property type="nucleotide sequence ID" value="XM_025740735.1"/>
</dbReference>
<proteinExistence type="inferred from homology"/>
<feature type="compositionally biased region" description="Low complexity" evidence="7">
    <location>
        <begin position="493"/>
        <end position="504"/>
    </location>
</feature>
<dbReference type="Pfam" id="PF06814">
    <property type="entry name" value="GOST_TM"/>
    <property type="match status" value="1"/>
</dbReference>
<feature type="transmembrane region" description="Helical" evidence="8">
    <location>
        <begin position="334"/>
        <end position="358"/>
    </location>
</feature>
<feature type="signal peptide" evidence="9">
    <location>
        <begin position="1"/>
        <end position="19"/>
    </location>
</feature>
<dbReference type="EMBL" id="KZ819314">
    <property type="protein sequence ID" value="PWN94449.1"/>
    <property type="molecule type" value="Genomic_DNA"/>
</dbReference>
<evidence type="ECO:0000313" key="12">
    <source>
        <dbReference type="EMBL" id="PWN94449.1"/>
    </source>
</evidence>
<dbReference type="STRING" id="58919.A0A316YYV8"/>
<evidence type="ECO:0000256" key="7">
    <source>
        <dbReference type="SAM" id="MobiDB-lite"/>
    </source>
</evidence>
<dbReference type="Proteomes" id="UP000245946">
    <property type="component" value="Unassembled WGS sequence"/>
</dbReference>
<evidence type="ECO:0000256" key="5">
    <source>
        <dbReference type="ARBA" id="ARBA00022989"/>
    </source>
</evidence>
<evidence type="ECO:0000256" key="3">
    <source>
        <dbReference type="ARBA" id="ARBA00022692"/>
    </source>
</evidence>
<keyword evidence="4 9" id="KW-0732">Signal</keyword>
<feature type="region of interest" description="Disordered" evidence="7">
    <location>
        <begin position="471"/>
        <end position="576"/>
    </location>
</feature>
<dbReference type="GO" id="GO:0005794">
    <property type="term" value="C:Golgi apparatus"/>
    <property type="evidence" value="ECO:0007669"/>
    <property type="project" value="TreeGrafter"/>
</dbReference>
<accession>A0A316YYV8</accession>
<dbReference type="AlphaFoldDB" id="A0A316YYV8"/>
<feature type="compositionally biased region" description="Polar residues" evidence="7">
    <location>
        <begin position="526"/>
        <end position="539"/>
    </location>
</feature>
<feature type="transmembrane region" description="Helical" evidence="8">
    <location>
        <begin position="217"/>
        <end position="236"/>
    </location>
</feature>
<evidence type="ECO:0000256" key="2">
    <source>
        <dbReference type="ARBA" id="ARBA00007883"/>
    </source>
</evidence>
<evidence type="ECO:0000259" key="10">
    <source>
        <dbReference type="Pfam" id="PF06814"/>
    </source>
</evidence>
<protein>
    <recommendedName>
        <fullName evidence="14">PTM1-member of the major facilitator superfamily</fullName>
    </recommendedName>
</protein>
<feature type="domain" description="GOST seven transmembrane" evidence="10">
    <location>
        <begin position="181"/>
        <end position="445"/>
    </location>
</feature>
<dbReference type="OrthoDB" id="19932at2759"/>
<keyword evidence="5 8" id="KW-1133">Transmembrane helix</keyword>
<feature type="transmembrane region" description="Helical" evidence="8">
    <location>
        <begin position="185"/>
        <end position="205"/>
    </location>
</feature>
<feature type="transmembrane region" description="Helical" evidence="8">
    <location>
        <begin position="422"/>
        <end position="439"/>
    </location>
</feature>
<evidence type="ECO:0000313" key="13">
    <source>
        <dbReference type="Proteomes" id="UP000245946"/>
    </source>
</evidence>
<sequence>MRLPLAGLALALLARSACAYTVEVGDADPLRQSCSGMWSGPGTAIEIKFSAPGPATVATIVYEYDDFPKLGKAGLEKDFLDRPLQTYICTAKAVAQGLCKAEQQGDFLVQGDSTDGTTIVKTRVELDGKSGQNTTYAVTKTGFYCVAAVPLVTAGSTESAFTARIHFRNAFSGELPAGEWPKLQFYFTLTCLYILLGAAWGYLCVKHRDDLLMVQHFISALMTLLLVASATQWLYYRYLDTHVMDFWRIASLDGQASVTSMARFLLVLTSILDATKTSASLAILLCVSMGLSVVRPSIGPVMRRVQLLTAVHFVCGVLYSIGIVMILIDTGGAWVFMFIFPLAFTLSSFLMWTLHALNATIEHLAARKQTYKKMMFTKLYRILLGAVVSIFAFFVITSVAFTQAGGETSASAWPYRWVLLDGWLGTVYFIVFAAIAWVWRPTGSNARLSMSDELAQDDDLDAEDFEIDEFGPHHDREADEEEGRARPQGGAGAAPSSAPTTRTGVSDGATMFALEGSDDEEDATPRTASRGTNMRQAQNEGLGGRAGEGERQGLMQLGDESRETLVPPAHADKRAD</sequence>
<dbReference type="GO" id="GO:0016020">
    <property type="term" value="C:membrane"/>
    <property type="evidence" value="ECO:0007669"/>
    <property type="project" value="UniProtKB-SubCell"/>
</dbReference>
<feature type="domain" description="PTM1-like N-terminal" evidence="11">
    <location>
        <begin position="31"/>
        <end position="169"/>
    </location>
</feature>
<dbReference type="InterPro" id="IPR053937">
    <property type="entry name" value="GOST_TM"/>
</dbReference>
<evidence type="ECO:0000256" key="1">
    <source>
        <dbReference type="ARBA" id="ARBA00004141"/>
    </source>
</evidence>
<dbReference type="GO" id="GO:0042147">
    <property type="term" value="P:retrograde transport, endosome to Golgi"/>
    <property type="evidence" value="ECO:0007669"/>
    <property type="project" value="TreeGrafter"/>
</dbReference>
<dbReference type="InterPro" id="IPR053938">
    <property type="entry name" value="PTM1-like_N"/>
</dbReference>
<evidence type="ECO:0000256" key="4">
    <source>
        <dbReference type="ARBA" id="ARBA00022729"/>
    </source>
</evidence>
<keyword evidence="13" id="KW-1185">Reference proteome</keyword>
<reference evidence="12 13" key="1">
    <citation type="journal article" date="2018" name="Mol. Biol. Evol.">
        <title>Broad Genomic Sampling Reveals a Smut Pathogenic Ancestry of the Fungal Clade Ustilaginomycotina.</title>
        <authorList>
            <person name="Kijpornyongpan T."/>
            <person name="Mondo S.J."/>
            <person name="Barry K."/>
            <person name="Sandor L."/>
            <person name="Lee J."/>
            <person name="Lipzen A."/>
            <person name="Pangilinan J."/>
            <person name="LaButti K."/>
            <person name="Hainaut M."/>
            <person name="Henrissat B."/>
            <person name="Grigoriev I.V."/>
            <person name="Spatafora J.W."/>
            <person name="Aime M.C."/>
        </authorList>
    </citation>
    <scope>NUCLEOTIDE SEQUENCE [LARGE SCALE GENOMIC DNA]</scope>
    <source>
        <strain evidence="12 13">MCA 4186</strain>
    </source>
</reference>
<dbReference type="GeneID" id="37268279"/>
<dbReference type="GO" id="GO:0005829">
    <property type="term" value="C:cytosol"/>
    <property type="evidence" value="ECO:0007669"/>
    <property type="project" value="GOC"/>
</dbReference>